<feature type="chain" id="PRO_5041919844" evidence="7">
    <location>
        <begin position="20"/>
        <end position="660"/>
    </location>
</feature>
<evidence type="ECO:0000256" key="2">
    <source>
        <dbReference type="ARBA" id="ARBA00022777"/>
    </source>
</evidence>
<feature type="signal peptide" evidence="7">
    <location>
        <begin position="1"/>
        <end position="19"/>
    </location>
</feature>
<sequence>MMRIIVCIGLIIGAFSVLAGQVVNQPADSLRKQLLVAREDTNKVLLYIALGQQYEDSKVDSAIHFFRKAGELSEKIKFVKGTLKYLANYTNVLNRQGKYAESLRLNQKAVAIAQKNNLKLETAKAYANLAASYQYQDEIEKSLDYYLKASSIFEDLKFDTGLYVMYANLCALYGDNLHQYENALLYADKAIVLARKQNNKLGIASVQINKSTVLNRQRKFDEALKALEEGYAIGKEQKNLYLQLVSLSIMGDMHLKRRQYTKIIPVAEEMLKLAKEMGDVEGQSLALGGLASAYLHAKEYQKAKQYAVKSLELSRNNNMRDIWMKKAWLLADIELALGNVKAYEDLSAEADSLDEVVLNEKMRKNIQELEAKYEATKKENRIKQLQKEKEIQILSIRQKNILNYVFIGAISILLVLGFLFYRNTRTQKIISQQTEKLQEQRIRELEQAQQLLAVNSMLQGQEAERSRLAKDLHDGLGGMLSSIKLSLSDMKGDMILSEQNAASFSRAVEQLDDTIRELRRVAHSMMPEALVRFGLVRALQGFCNDLGRSAHLSIDLQTIGLEDRLDSSTEIIVYRIVQELLNNIVKHASATEVLVQIARAENDLNLTVEDNGKGFDTSGSYQGIGLSNIRSRVEYLNGNLEIQSSPGTGTSVNIDFTLKS</sequence>
<dbReference type="InterPro" id="IPR050482">
    <property type="entry name" value="Sensor_HK_TwoCompSys"/>
</dbReference>
<keyword evidence="4" id="KW-0802">TPR repeat</keyword>
<dbReference type="InterPro" id="IPR019734">
    <property type="entry name" value="TPR_rpt"/>
</dbReference>
<evidence type="ECO:0000256" key="5">
    <source>
        <dbReference type="SAM" id="Coils"/>
    </source>
</evidence>
<evidence type="ECO:0000313" key="10">
    <source>
        <dbReference type="Proteomes" id="UP001232063"/>
    </source>
</evidence>
<keyword evidence="7" id="KW-0732">Signal</keyword>
<reference evidence="9" key="1">
    <citation type="submission" date="2023-05" db="EMBL/GenBank/DDBJ databases">
        <authorList>
            <person name="Zhang X."/>
        </authorList>
    </citation>
    <scope>NUCLEOTIDE SEQUENCE</scope>
    <source>
        <strain evidence="9">BD1B2-1</strain>
    </source>
</reference>
<dbReference type="AlphaFoldDB" id="A0AAE3R4Y9"/>
<feature type="transmembrane region" description="Helical" evidence="6">
    <location>
        <begin position="401"/>
        <end position="421"/>
    </location>
</feature>
<dbReference type="SMART" id="SM00387">
    <property type="entry name" value="HATPase_c"/>
    <property type="match status" value="1"/>
</dbReference>
<dbReference type="SMART" id="SM00028">
    <property type="entry name" value="TPR"/>
    <property type="match status" value="4"/>
</dbReference>
<keyword evidence="3" id="KW-0902">Two-component regulatory system</keyword>
<dbReference type="Pfam" id="PF07730">
    <property type="entry name" value="HisKA_3"/>
    <property type="match status" value="1"/>
</dbReference>
<dbReference type="Pfam" id="PF02518">
    <property type="entry name" value="HATPase_c"/>
    <property type="match status" value="1"/>
</dbReference>
<feature type="domain" description="Histidine kinase" evidence="8">
    <location>
        <begin position="467"/>
        <end position="660"/>
    </location>
</feature>
<dbReference type="InterPro" id="IPR011990">
    <property type="entry name" value="TPR-like_helical_dom_sf"/>
</dbReference>
<keyword evidence="6" id="KW-1133">Transmembrane helix</keyword>
<keyword evidence="2 9" id="KW-0418">Kinase</keyword>
<dbReference type="InterPro" id="IPR003594">
    <property type="entry name" value="HATPase_dom"/>
</dbReference>
<comment type="caution">
    <text evidence="9">The sequence shown here is derived from an EMBL/GenBank/DDBJ whole genome shotgun (WGS) entry which is preliminary data.</text>
</comment>
<dbReference type="GO" id="GO:0016020">
    <property type="term" value="C:membrane"/>
    <property type="evidence" value="ECO:0007669"/>
    <property type="project" value="InterPro"/>
</dbReference>
<evidence type="ECO:0000259" key="8">
    <source>
        <dbReference type="PROSITE" id="PS50109"/>
    </source>
</evidence>
<dbReference type="Pfam" id="PF13424">
    <property type="entry name" value="TPR_12"/>
    <property type="match status" value="1"/>
</dbReference>
<keyword evidence="10" id="KW-1185">Reference proteome</keyword>
<keyword evidence="6" id="KW-0472">Membrane</keyword>
<dbReference type="Gene3D" id="3.30.565.10">
    <property type="entry name" value="Histidine kinase-like ATPase, C-terminal domain"/>
    <property type="match status" value="1"/>
</dbReference>
<dbReference type="EMBL" id="JASJOU010000003">
    <property type="protein sequence ID" value="MDJ1501445.1"/>
    <property type="molecule type" value="Genomic_DNA"/>
</dbReference>
<keyword evidence="5" id="KW-0175">Coiled coil</keyword>
<protein>
    <submittedName>
        <fullName evidence="9">Sensor histidine kinase</fullName>
    </submittedName>
</protein>
<dbReference type="PROSITE" id="PS50109">
    <property type="entry name" value="HIS_KIN"/>
    <property type="match status" value="1"/>
</dbReference>
<dbReference type="PANTHER" id="PTHR24421">
    <property type="entry name" value="NITRATE/NITRITE SENSOR PROTEIN NARX-RELATED"/>
    <property type="match status" value="1"/>
</dbReference>
<proteinExistence type="predicted"/>
<dbReference type="Proteomes" id="UP001232063">
    <property type="component" value="Unassembled WGS sequence"/>
</dbReference>
<dbReference type="PROSITE" id="PS50005">
    <property type="entry name" value="TPR"/>
    <property type="match status" value="1"/>
</dbReference>
<dbReference type="CDD" id="cd16917">
    <property type="entry name" value="HATPase_UhpB-NarQ-NarX-like"/>
    <property type="match status" value="1"/>
</dbReference>
<evidence type="ECO:0000256" key="7">
    <source>
        <dbReference type="SAM" id="SignalP"/>
    </source>
</evidence>
<dbReference type="InterPro" id="IPR036890">
    <property type="entry name" value="HATPase_C_sf"/>
</dbReference>
<evidence type="ECO:0000256" key="6">
    <source>
        <dbReference type="SAM" id="Phobius"/>
    </source>
</evidence>
<evidence type="ECO:0000256" key="4">
    <source>
        <dbReference type="PROSITE-ProRule" id="PRU00339"/>
    </source>
</evidence>
<dbReference type="SUPFAM" id="SSF48452">
    <property type="entry name" value="TPR-like"/>
    <property type="match status" value="2"/>
</dbReference>
<organism evidence="9 10">
    <name type="scientific">Xanthocytophaga agilis</name>
    <dbReference type="NCBI Taxonomy" id="3048010"/>
    <lineage>
        <taxon>Bacteria</taxon>
        <taxon>Pseudomonadati</taxon>
        <taxon>Bacteroidota</taxon>
        <taxon>Cytophagia</taxon>
        <taxon>Cytophagales</taxon>
        <taxon>Rhodocytophagaceae</taxon>
        <taxon>Xanthocytophaga</taxon>
    </lineage>
</organism>
<evidence type="ECO:0000313" key="9">
    <source>
        <dbReference type="EMBL" id="MDJ1501445.1"/>
    </source>
</evidence>
<keyword evidence="1" id="KW-0808">Transferase</keyword>
<dbReference type="GO" id="GO:0046983">
    <property type="term" value="F:protein dimerization activity"/>
    <property type="evidence" value="ECO:0007669"/>
    <property type="project" value="InterPro"/>
</dbReference>
<dbReference type="InterPro" id="IPR005467">
    <property type="entry name" value="His_kinase_dom"/>
</dbReference>
<gene>
    <name evidence="9" type="ORF">QNI22_12340</name>
</gene>
<evidence type="ECO:0000256" key="3">
    <source>
        <dbReference type="ARBA" id="ARBA00023012"/>
    </source>
</evidence>
<accession>A0AAE3R4Y9</accession>
<dbReference type="Gene3D" id="1.20.5.1930">
    <property type="match status" value="1"/>
</dbReference>
<keyword evidence="6" id="KW-0812">Transmembrane</keyword>
<name>A0AAE3R4Y9_9BACT</name>
<dbReference type="Gene3D" id="1.25.40.10">
    <property type="entry name" value="Tetratricopeptide repeat domain"/>
    <property type="match status" value="1"/>
</dbReference>
<feature type="coiled-coil region" evidence="5">
    <location>
        <begin position="359"/>
        <end position="388"/>
    </location>
</feature>
<dbReference type="SUPFAM" id="SSF55874">
    <property type="entry name" value="ATPase domain of HSP90 chaperone/DNA topoisomerase II/histidine kinase"/>
    <property type="match status" value="1"/>
</dbReference>
<feature type="repeat" description="TPR" evidence="4">
    <location>
        <begin position="123"/>
        <end position="156"/>
    </location>
</feature>
<dbReference type="RefSeq" id="WP_314510926.1">
    <property type="nucleotide sequence ID" value="NZ_JASJOU010000003.1"/>
</dbReference>
<dbReference type="GO" id="GO:0000155">
    <property type="term" value="F:phosphorelay sensor kinase activity"/>
    <property type="evidence" value="ECO:0007669"/>
    <property type="project" value="InterPro"/>
</dbReference>
<dbReference type="InterPro" id="IPR011712">
    <property type="entry name" value="Sig_transdc_His_kin_sub3_dim/P"/>
</dbReference>
<evidence type="ECO:0000256" key="1">
    <source>
        <dbReference type="ARBA" id="ARBA00022679"/>
    </source>
</evidence>